<evidence type="ECO:0000313" key="4">
    <source>
        <dbReference type="Proteomes" id="UP000006346"/>
    </source>
</evidence>
<feature type="compositionally biased region" description="Polar residues" evidence="1">
    <location>
        <begin position="67"/>
        <end position="79"/>
    </location>
</feature>
<dbReference type="Proteomes" id="UP000006346">
    <property type="component" value="Chromosome"/>
</dbReference>
<dbReference type="AlphaFoldDB" id="G7WDF0"/>
<accession>G7WDF0</accession>
<feature type="signal peptide" evidence="2">
    <location>
        <begin position="1"/>
        <end position="23"/>
    </location>
</feature>
<reference evidence="4" key="1">
    <citation type="submission" date="2011-11" db="EMBL/GenBank/DDBJ databases">
        <title>Complete sequence of Desulfosporosinus orientis DSM 765.</title>
        <authorList>
            <person name="Lucas S."/>
            <person name="Han J."/>
            <person name="Lapidus A."/>
            <person name="Cheng J.-F."/>
            <person name="Goodwin L."/>
            <person name="Pitluck S."/>
            <person name="Peters L."/>
            <person name="Ovchinnikova G."/>
            <person name="Teshima H."/>
            <person name="Detter J.C."/>
            <person name="Han C."/>
            <person name="Tapia R."/>
            <person name="Land M."/>
            <person name="Hauser L."/>
            <person name="Kyrpides N."/>
            <person name="Ivanova N."/>
            <person name="Pagani I."/>
            <person name="Pester M."/>
            <person name="Spring S."/>
            <person name="Ollivier B."/>
            <person name="Rattei T."/>
            <person name="Klenk H.-P."/>
            <person name="Wagner M."/>
            <person name="Loy A."/>
            <person name="Woyke T."/>
        </authorList>
    </citation>
    <scope>NUCLEOTIDE SEQUENCE [LARGE SCALE GENOMIC DNA]</scope>
    <source>
        <strain evidence="4">ATCC 19365 / DSM 765 / NCIMB 8382 / VKM B-1628</strain>
    </source>
</reference>
<keyword evidence="2" id="KW-0732">Signal</keyword>
<reference evidence="3 4" key="2">
    <citation type="journal article" date="2012" name="J. Bacteriol.">
        <title>Complete genome sequences of Desulfosporosinus orientis DSM765T, Desulfosporosinus youngiae DSM17734T, Desulfosporosinus meridiei DSM13257T, and Desulfosporosinus acidiphilus DSM22704T.</title>
        <authorList>
            <person name="Pester M."/>
            <person name="Brambilla E."/>
            <person name="Alazard D."/>
            <person name="Rattei T."/>
            <person name="Weinmaier T."/>
            <person name="Han J."/>
            <person name="Lucas S."/>
            <person name="Lapidus A."/>
            <person name="Cheng J.F."/>
            <person name="Goodwin L."/>
            <person name="Pitluck S."/>
            <person name="Peters L."/>
            <person name="Ovchinnikova G."/>
            <person name="Teshima H."/>
            <person name="Detter J.C."/>
            <person name="Han C.S."/>
            <person name="Tapia R."/>
            <person name="Land M.L."/>
            <person name="Hauser L."/>
            <person name="Kyrpides N.C."/>
            <person name="Ivanova N.N."/>
            <person name="Pagani I."/>
            <person name="Huntmann M."/>
            <person name="Wei C.L."/>
            <person name="Davenport K.W."/>
            <person name="Daligault H."/>
            <person name="Chain P.S."/>
            <person name="Chen A."/>
            <person name="Mavromatis K."/>
            <person name="Markowitz V."/>
            <person name="Szeto E."/>
            <person name="Mikhailova N."/>
            <person name="Pati A."/>
            <person name="Wagner M."/>
            <person name="Woyke T."/>
            <person name="Ollivier B."/>
            <person name="Klenk H.P."/>
            <person name="Spring S."/>
            <person name="Loy A."/>
        </authorList>
    </citation>
    <scope>NUCLEOTIDE SEQUENCE [LARGE SCALE GENOMIC DNA]</scope>
    <source>
        <strain evidence="4">ATCC 19365 / DSM 765 / NCIMB 8382 / VKM B-1628</strain>
    </source>
</reference>
<feature type="chain" id="PRO_5003505045" evidence="2">
    <location>
        <begin position="24"/>
        <end position="142"/>
    </location>
</feature>
<evidence type="ECO:0000256" key="2">
    <source>
        <dbReference type="SAM" id="SignalP"/>
    </source>
</evidence>
<evidence type="ECO:0000313" key="3">
    <source>
        <dbReference type="EMBL" id="AET67919.1"/>
    </source>
</evidence>
<sequence length="142" mass="15477">MKRWLALITTVFGLCLLGSLACAKSIDIPPSEVIVDSQPNGLDNNLAPDKVNRTKTLSPPGDIKFPESNTTEESTSQAVGESLRNEPNGDITIITKSNNAYTDAQKLETLEELTGEIDKLIESLKNLEDVPDSELSFEWQGS</sequence>
<gene>
    <name evidence="3" type="ordered locus">Desor_2328</name>
</gene>
<dbReference type="HOGENOM" id="CLU_1812681_0_0_9"/>
<evidence type="ECO:0000256" key="1">
    <source>
        <dbReference type="SAM" id="MobiDB-lite"/>
    </source>
</evidence>
<dbReference type="EMBL" id="CP003108">
    <property type="protein sequence ID" value="AET67919.1"/>
    <property type="molecule type" value="Genomic_DNA"/>
</dbReference>
<proteinExistence type="predicted"/>
<name>G7WDF0_DESOD</name>
<dbReference type="RefSeq" id="WP_014184728.1">
    <property type="nucleotide sequence ID" value="NC_016584.1"/>
</dbReference>
<dbReference type="OrthoDB" id="9927191at2"/>
<dbReference type="PATRIC" id="fig|768706.3.peg.2337"/>
<dbReference type="KEGG" id="dor:Desor_2328"/>
<feature type="region of interest" description="Disordered" evidence="1">
    <location>
        <begin position="37"/>
        <end position="89"/>
    </location>
</feature>
<keyword evidence="4" id="KW-1185">Reference proteome</keyword>
<protein>
    <submittedName>
        <fullName evidence="3">Uncharacterized protein</fullName>
    </submittedName>
</protein>
<dbReference type="STRING" id="768706.Desor_2328"/>
<organism evidence="3 4">
    <name type="scientific">Desulfosporosinus orientis (strain ATCC 19365 / DSM 765 / NCIMB 8382 / VKM B-1628 / Singapore I)</name>
    <name type="common">Desulfotomaculum orientis</name>
    <dbReference type="NCBI Taxonomy" id="768706"/>
    <lineage>
        <taxon>Bacteria</taxon>
        <taxon>Bacillati</taxon>
        <taxon>Bacillota</taxon>
        <taxon>Clostridia</taxon>
        <taxon>Eubacteriales</taxon>
        <taxon>Desulfitobacteriaceae</taxon>
        <taxon>Desulfosporosinus</taxon>
    </lineage>
</organism>
<dbReference type="PROSITE" id="PS51257">
    <property type="entry name" value="PROKAR_LIPOPROTEIN"/>
    <property type="match status" value="1"/>
</dbReference>